<name>A0A3E4SKB0_9BACT</name>
<reference evidence="6" key="5">
    <citation type="submission" date="2023-10" db="EMBL/GenBank/DDBJ databases">
        <title>Distinct polysaccharide growth profiles of human intestinal Prevotella copri isolates.</title>
        <authorList>
            <person name="Fehlner-Peach H."/>
            <person name="Magnabosco C."/>
            <person name="Raghavan V."/>
            <person name="Scher J.U."/>
            <person name="Tett A."/>
            <person name="Cox L.M."/>
            <person name="Gottsegen C."/>
            <person name="Watters A."/>
            <person name="Wiltshire- Gordon J.D."/>
            <person name="Segata N."/>
            <person name="Bonneau R."/>
            <person name="Littman D.R."/>
        </authorList>
    </citation>
    <scope>NUCLEOTIDE SEQUENCE</scope>
    <source>
        <strain evidence="6">IAK279</strain>
    </source>
</reference>
<evidence type="ECO:0000313" key="5">
    <source>
        <dbReference type="EMBL" id="MCW4155573.1"/>
    </source>
</evidence>
<evidence type="ECO:0000313" key="6">
    <source>
        <dbReference type="EMBL" id="MQO03825.1"/>
    </source>
</evidence>
<dbReference type="EMBL" id="QRVN01000008">
    <property type="protein sequence ID" value="RGS47711.1"/>
    <property type="molecule type" value="Genomic_DNA"/>
</dbReference>
<dbReference type="EMBL" id="JAPDVG010000001">
    <property type="protein sequence ID" value="MCW4131583.1"/>
    <property type="molecule type" value="Genomic_DNA"/>
</dbReference>
<evidence type="ECO:0000313" key="12">
    <source>
        <dbReference type="Proteomes" id="UP000284990"/>
    </source>
</evidence>
<dbReference type="InterPro" id="IPR036163">
    <property type="entry name" value="HMA_dom_sf"/>
</dbReference>
<reference evidence="4" key="4">
    <citation type="submission" date="2022-11" db="EMBL/GenBank/DDBJ databases">
        <title>Genomic repertoires linked with pathogenic potency of arthritogenic Prevotella copri isolated from the gut of rheumatoid arthritis patients.</title>
        <authorList>
            <person name="Nii T."/>
            <person name="Maeda Y."/>
            <person name="Motooka D."/>
            <person name="Naito M."/>
            <person name="Matsumoto Y."/>
            <person name="Ogawa T."/>
            <person name="Oguro-Igashira E."/>
            <person name="Kishikawa T."/>
            <person name="Yamashita M."/>
            <person name="Koizumi S."/>
            <person name="Kurakawa T."/>
            <person name="Okumura R."/>
            <person name="Kayama H."/>
            <person name="Murakami M."/>
            <person name="Sakaguchi T."/>
            <person name="Das B."/>
            <person name="Nakamura S."/>
            <person name="Okada Y."/>
            <person name="Kumanogoh A."/>
            <person name="Takeda K."/>
        </authorList>
    </citation>
    <scope>NUCLEOTIDE SEQUENCE</scope>
    <source>
        <strain evidence="5">H012_8</strain>
        <strain evidence="4">H019-1</strain>
    </source>
</reference>
<dbReference type="EMBL" id="QSSA01000014">
    <property type="protein sequence ID" value="RGL60099.1"/>
    <property type="molecule type" value="Genomic_DNA"/>
</dbReference>
<dbReference type="Proteomes" id="UP000390763">
    <property type="component" value="Unassembled WGS sequence"/>
</dbReference>
<dbReference type="Proteomes" id="UP000261187">
    <property type="component" value="Unassembled WGS sequence"/>
</dbReference>
<evidence type="ECO:0000313" key="8">
    <source>
        <dbReference type="EMBL" id="RGS47711.1"/>
    </source>
</evidence>
<dbReference type="Proteomes" id="UP001209417">
    <property type="component" value="Unassembled WGS sequence"/>
</dbReference>
<feature type="signal peptide" evidence="1">
    <location>
        <begin position="1"/>
        <end position="19"/>
    </location>
</feature>
<dbReference type="EMBL" id="VZBT01000056">
    <property type="protein sequence ID" value="MQO03825.1"/>
    <property type="molecule type" value="Genomic_DNA"/>
</dbReference>
<evidence type="ECO:0000313" key="4">
    <source>
        <dbReference type="EMBL" id="MCW4131583.1"/>
    </source>
</evidence>
<dbReference type="Proteomes" id="UP001200307">
    <property type="component" value="Unassembled WGS sequence"/>
</dbReference>
<evidence type="ECO:0000313" key="11">
    <source>
        <dbReference type="Proteomes" id="UP000261187"/>
    </source>
</evidence>
<organism evidence="8 14">
    <name type="scientific">Segatella copri</name>
    <dbReference type="NCBI Taxonomy" id="165179"/>
    <lineage>
        <taxon>Bacteria</taxon>
        <taxon>Pseudomonadati</taxon>
        <taxon>Bacteroidota</taxon>
        <taxon>Bacteroidia</taxon>
        <taxon>Bacteroidales</taxon>
        <taxon>Prevotellaceae</taxon>
        <taxon>Segatella</taxon>
    </lineage>
</organism>
<dbReference type="EMBL" id="JAJTVO010000027">
    <property type="protein sequence ID" value="MCE4123181.1"/>
    <property type="molecule type" value="Genomic_DNA"/>
</dbReference>
<dbReference type="Gene3D" id="3.30.70.100">
    <property type="match status" value="1"/>
</dbReference>
<accession>A0A3E4SKB0</accession>
<dbReference type="Proteomes" id="UP000285236">
    <property type="component" value="Unassembled WGS sequence"/>
</dbReference>
<dbReference type="EMBL" id="QRYP01000001">
    <property type="protein sequence ID" value="RGV01757.1"/>
    <property type="molecule type" value="Genomic_DNA"/>
</dbReference>
<dbReference type="Proteomes" id="UP000286113">
    <property type="component" value="Unassembled WGS sequence"/>
</dbReference>
<dbReference type="EMBL" id="JAPDVH010000001">
    <property type="protein sequence ID" value="MCW4155573.1"/>
    <property type="molecule type" value="Genomic_DNA"/>
</dbReference>
<dbReference type="Proteomes" id="UP001209168">
    <property type="component" value="Unassembled WGS sequence"/>
</dbReference>
<dbReference type="AlphaFoldDB" id="A0A3E4SKB0"/>
<dbReference type="Proteomes" id="UP000284990">
    <property type="component" value="Unassembled WGS sequence"/>
</dbReference>
<dbReference type="RefSeq" id="WP_117693922.1">
    <property type="nucleotide sequence ID" value="NZ_CATKVU010000006.1"/>
</dbReference>
<dbReference type="PROSITE" id="PS50846">
    <property type="entry name" value="HMA_2"/>
    <property type="match status" value="1"/>
</dbReference>
<reference evidence="11 12" key="1">
    <citation type="submission" date="2018-08" db="EMBL/GenBank/DDBJ databases">
        <title>A genome reference for cultivated species of the human gut microbiota.</title>
        <authorList>
            <person name="Zou Y."/>
            <person name="Xue W."/>
            <person name="Luo G."/>
        </authorList>
    </citation>
    <scope>NUCLEOTIDE SEQUENCE [LARGE SCALE GENOMIC DNA]</scope>
    <source>
        <strain evidence="9 13">AF15-25</strain>
        <strain evidence="8 14">AF22-1</strain>
        <strain evidence="10 12">AM42-23AC</strain>
        <strain evidence="7 11">TF06-40</strain>
    </source>
</reference>
<dbReference type="GO" id="GO:0046872">
    <property type="term" value="F:metal ion binding"/>
    <property type="evidence" value="ECO:0007669"/>
    <property type="project" value="InterPro"/>
</dbReference>
<evidence type="ECO:0000313" key="9">
    <source>
        <dbReference type="EMBL" id="RGV01757.1"/>
    </source>
</evidence>
<feature type="domain" description="HMA" evidence="2">
    <location>
        <begin position="24"/>
        <end position="90"/>
    </location>
</feature>
<reference evidence="3" key="3">
    <citation type="submission" date="2021-12" db="EMBL/GenBank/DDBJ databases">
        <authorList>
            <person name="Lv X."/>
        </authorList>
    </citation>
    <scope>NUCLEOTIDE SEQUENCE</scope>
    <source>
        <strain evidence="3">HF2106</strain>
    </source>
</reference>
<dbReference type="InterPro" id="IPR006121">
    <property type="entry name" value="HMA_dom"/>
</dbReference>
<sequence>MKKILVMFTMMMVAMVTFAKDIKTVVFTTTPQMHCEACENKIKSNLRFEKGIKSIETSVPDQTVTVQYNADKTTPEKLQKGFEKFGYKARILKDGEKVEKNTGEKCDLM</sequence>
<evidence type="ECO:0000313" key="10">
    <source>
        <dbReference type="EMBL" id="RHA88329.1"/>
    </source>
</evidence>
<gene>
    <name evidence="10" type="ORF">DW916_03005</name>
    <name evidence="9" type="ORF">DWW35_00720</name>
    <name evidence="8" type="ORF">DWX90_05775</name>
    <name evidence="7" type="ORF">DXC61_07540</name>
    <name evidence="6" type="ORF">F7D62_06840</name>
    <name evidence="3" type="ORF">LYY06_13100</name>
    <name evidence="4" type="ORF">ONT19_08260</name>
    <name evidence="5" type="ORF">ONT23_08470</name>
</gene>
<evidence type="ECO:0000313" key="3">
    <source>
        <dbReference type="EMBL" id="MCE4123181.1"/>
    </source>
</evidence>
<evidence type="ECO:0000256" key="1">
    <source>
        <dbReference type="SAM" id="SignalP"/>
    </source>
</evidence>
<dbReference type="SUPFAM" id="SSF55008">
    <property type="entry name" value="HMA, heavy metal-associated domain"/>
    <property type="match status" value="1"/>
</dbReference>
<evidence type="ECO:0000313" key="15">
    <source>
        <dbReference type="Proteomes" id="UP000390763"/>
    </source>
</evidence>
<evidence type="ECO:0000313" key="14">
    <source>
        <dbReference type="Proteomes" id="UP000286113"/>
    </source>
</evidence>
<feature type="chain" id="PRO_5043182606" evidence="1">
    <location>
        <begin position="20"/>
        <end position="109"/>
    </location>
</feature>
<dbReference type="EMBL" id="QSFW01000005">
    <property type="protein sequence ID" value="RHA88329.1"/>
    <property type="molecule type" value="Genomic_DNA"/>
</dbReference>
<comment type="caution">
    <text evidence="8">The sequence shown here is derived from an EMBL/GenBank/DDBJ whole genome shotgun (WGS) entry which is preliminary data.</text>
</comment>
<evidence type="ECO:0000259" key="2">
    <source>
        <dbReference type="PROSITE" id="PS50846"/>
    </source>
</evidence>
<proteinExistence type="predicted"/>
<dbReference type="CDD" id="cd00371">
    <property type="entry name" value="HMA"/>
    <property type="match status" value="1"/>
</dbReference>
<dbReference type="Pfam" id="PF00403">
    <property type="entry name" value="HMA"/>
    <property type="match status" value="1"/>
</dbReference>
<keyword evidence="1" id="KW-0732">Signal</keyword>
<reference evidence="15" key="2">
    <citation type="submission" date="2019-09" db="EMBL/GenBank/DDBJ databases">
        <title>Distinct polysaccharide growth profiles of human intestinal Prevotella copri isolates.</title>
        <authorList>
            <person name="Fehlner-Peach H."/>
            <person name="Magnabosco C."/>
            <person name="Raghavan V."/>
            <person name="Scher J.U."/>
            <person name="Tett A."/>
            <person name="Cox L.M."/>
            <person name="Gottsegen C."/>
            <person name="Watters A."/>
            <person name="Wiltshire- Gordon J.D."/>
            <person name="Segata N."/>
            <person name="Bonneau R."/>
            <person name="Littman D.R."/>
        </authorList>
    </citation>
    <scope>NUCLEOTIDE SEQUENCE [LARGE SCALE GENOMIC DNA]</scope>
    <source>
        <strain evidence="15">iAK279</strain>
    </source>
</reference>
<protein>
    <submittedName>
        <fullName evidence="8">Heavy-metal-associated domain-containing protein</fullName>
    </submittedName>
</protein>
<evidence type="ECO:0000313" key="13">
    <source>
        <dbReference type="Proteomes" id="UP000285236"/>
    </source>
</evidence>
<evidence type="ECO:0000313" key="7">
    <source>
        <dbReference type="EMBL" id="RGL60099.1"/>
    </source>
</evidence>